<dbReference type="InterPro" id="IPR036864">
    <property type="entry name" value="Zn2-C6_fun-type_DNA-bd_sf"/>
</dbReference>
<evidence type="ECO:0000256" key="4">
    <source>
        <dbReference type="ARBA" id="ARBA00023242"/>
    </source>
</evidence>
<evidence type="ECO:0000256" key="3">
    <source>
        <dbReference type="ARBA" id="ARBA00023163"/>
    </source>
</evidence>
<evidence type="ECO:0000313" key="7">
    <source>
        <dbReference type="EMBL" id="CAG8431785.1"/>
    </source>
</evidence>
<keyword evidence="8" id="KW-1185">Reference proteome</keyword>
<evidence type="ECO:0000313" key="8">
    <source>
        <dbReference type="Proteomes" id="UP001152649"/>
    </source>
</evidence>
<keyword evidence="3" id="KW-0804">Transcription</keyword>
<reference evidence="7" key="1">
    <citation type="submission" date="2021-07" db="EMBL/GenBank/DDBJ databases">
        <authorList>
            <person name="Branca A.L. A."/>
        </authorList>
    </citation>
    <scope>NUCLEOTIDE SEQUENCE</scope>
</reference>
<keyword evidence="4" id="KW-0539">Nucleus</keyword>
<keyword evidence="5" id="KW-0175">Coiled coil</keyword>
<accession>A0A9W4P1M9</accession>
<dbReference type="AlphaFoldDB" id="A0A9W4P1M9"/>
<dbReference type="GO" id="GO:0003677">
    <property type="term" value="F:DNA binding"/>
    <property type="evidence" value="ECO:0007669"/>
    <property type="project" value="UniProtKB-KW"/>
</dbReference>
<name>A0A9W4P1M9_9EURO</name>
<feature type="coiled-coil region" evidence="5">
    <location>
        <begin position="33"/>
        <end position="60"/>
    </location>
</feature>
<organism evidence="7 8">
    <name type="scientific">Penicillium salamii</name>
    <dbReference type="NCBI Taxonomy" id="1612424"/>
    <lineage>
        <taxon>Eukaryota</taxon>
        <taxon>Fungi</taxon>
        <taxon>Dikarya</taxon>
        <taxon>Ascomycota</taxon>
        <taxon>Pezizomycotina</taxon>
        <taxon>Eurotiomycetes</taxon>
        <taxon>Eurotiomycetidae</taxon>
        <taxon>Eurotiales</taxon>
        <taxon>Aspergillaceae</taxon>
        <taxon>Penicillium</taxon>
    </lineage>
</organism>
<protein>
    <submittedName>
        <fullName evidence="7">Uncharacterized protein</fullName>
    </submittedName>
</protein>
<sequence>MLVANAWSSGSSSCTECSNRKVRCQFTKETSRRMSYIKQVQDLEKQLQNSKQQFQHLQKGMMRPDCMADMDGGVP</sequence>
<comment type="caution">
    <text evidence="7">The sequence shown here is derived from an EMBL/GenBank/DDBJ whole genome shotgun (WGS) entry which is preliminary data.</text>
</comment>
<evidence type="ECO:0000256" key="1">
    <source>
        <dbReference type="ARBA" id="ARBA00023015"/>
    </source>
</evidence>
<dbReference type="EMBL" id="CAJVPG010000474">
    <property type="protein sequence ID" value="CAG8431785.1"/>
    <property type="molecule type" value="Genomic_DNA"/>
</dbReference>
<dbReference type="GO" id="GO:0000981">
    <property type="term" value="F:DNA-binding transcription factor activity, RNA polymerase II-specific"/>
    <property type="evidence" value="ECO:0007669"/>
    <property type="project" value="InterPro"/>
</dbReference>
<keyword evidence="2" id="KW-0238">DNA-binding</keyword>
<dbReference type="GO" id="GO:0008270">
    <property type="term" value="F:zinc ion binding"/>
    <property type="evidence" value="ECO:0007669"/>
    <property type="project" value="InterPro"/>
</dbReference>
<dbReference type="EMBL" id="CAJVPA010000039">
    <property type="protein sequence ID" value="CAG8259112.1"/>
    <property type="molecule type" value="Genomic_DNA"/>
</dbReference>
<proteinExistence type="predicted"/>
<dbReference type="Gene3D" id="4.10.240.10">
    <property type="entry name" value="Zn(2)-C6 fungal-type DNA-binding domain"/>
    <property type="match status" value="1"/>
</dbReference>
<evidence type="ECO:0000256" key="2">
    <source>
        <dbReference type="ARBA" id="ARBA00023125"/>
    </source>
</evidence>
<evidence type="ECO:0000313" key="6">
    <source>
        <dbReference type="EMBL" id="CAG8259112.1"/>
    </source>
</evidence>
<gene>
    <name evidence="7" type="ORF">PSALAMII_LOCUS11631</name>
    <name evidence="6" type="ORF">PSALAMII_LOCUS963</name>
</gene>
<dbReference type="OrthoDB" id="542841at2759"/>
<evidence type="ECO:0000256" key="5">
    <source>
        <dbReference type="SAM" id="Coils"/>
    </source>
</evidence>
<keyword evidence="1" id="KW-0805">Transcription regulation</keyword>
<dbReference type="Proteomes" id="UP001152649">
    <property type="component" value="Unassembled WGS sequence"/>
</dbReference>
<dbReference type="Proteomes" id="UP001152646">
    <property type="component" value="Unassembled WGS sequence"/>
</dbReference>